<feature type="region of interest" description="Disordered" evidence="1">
    <location>
        <begin position="91"/>
        <end position="113"/>
    </location>
</feature>
<dbReference type="EMBL" id="JACAGB010000010">
    <property type="protein sequence ID" value="KAF6338202.1"/>
    <property type="molecule type" value="Genomic_DNA"/>
</dbReference>
<dbReference type="AlphaFoldDB" id="A0A7J7WLF0"/>
<dbReference type="Proteomes" id="UP000558488">
    <property type="component" value="Unassembled WGS sequence"/>
</dbReference>
<comment type="caution">
    <text evidence="2">The sequence shown here is derived from an EMBL/GenBank/DDBJ whole genome shotgun (WGS) entry which is preliminary data.</text>
</comment>
<gene>
    <name evidence="2" type="ORF">mPipKuh1_007928</name>
</gene>
<feature type="region of interest" description="Disordered" evidence="1">
    <location>
        <begin position="29"/>
        <end position="74"/>
    </location>
</feature>
<protein>
    <submittedName>
        <fullName evidence="2">Uncharacterized protein</fullName>
    </submittedName>
</protein>
<proteinExistence type="predicted"/>
<evidence type="ECO:0000313" key="2">
    <source>
        <dbReference type="EMBL" id="KAF6338202.1"/>
    </source>
</evidence>
<evidence type="ECO:0000256" key="1">
    <source>
        <dbReference type="SAM" id="MobiDB-lite"/>
    </source>
</evidence>
<reference evidence="2 3" key="1">
    <citation type="journal article" date="2020" name="Nature">
        <title>Six reference-quality genomes reveal evolution of bat adaptations.</title>
        <authorList>
            <person name="Jebb D."/>
            <person name="Huang Z."/>
            <person name="Pippel M."/>
            <person name="Hughes G.M."/>
            <person name="Lavrichenko K."/>
            <person name="Devanna P."/>
            <person name="Winkler S."/>
            <person name="Jermiin L.S."/>
            <person name="Skirmuntt E.C."/>
            <person name="Katzourakis A."/>
            <person name="Burkitt-Gray L."/>
            <person name="Ray D.A."/>
            <person name="Sullivan K.A.M."/>
            <person name="Roscito J.G."/>
            <person name="Kirilenko B.M."/>
            <person name="Davalos L.M."/>
            <person name="Corthals A.P."/>
            <person name="Power M.L."/>
            <person name="Jones G."/>
            <person name="Ransome R.D."/>
            <person name="Dechmann D.K.N."/>
            <person name="Locatelli A.G."/>
            <person name="Puechmaille S.J."/>
            <person name="Fedrigo O."/>
            <person name="Jarvis E.D."/>
            <person name="Hiller M."/>
            <person name="Vernes S.C."/>
            <person name="Myers E.W."/>
            <person name="Teeling E.C."/>
        </authorList>
    </citation>
    <scope>NUCLEOTIDE SEQUENCE [LARGE SCALE GENOMIC DNA]</scope>
    <source>
        <strain evidence="2">MPipKuh1</strain>
        <tissue evidence="2">Flight muscle</tissue>
    </source>
</reference>
<sequence>MCLRPERASPAVRAWPSVHRAELHRDFLLPCTRKKKKKKIGEKEAGGAARPPPNPNPGAPRASTKLTPAPRPLPPSFRAALLLVTFQSRTDAGRAARQQQVQKPDVPDAEVPTSSIQLVEKSGSVLSPGLTTTPFPVLCG</sequence>
<accession>A0A7J7WLF0</accession>
<name>A0A7J7WLF0_PIPKU</name>
<evidence type="ECO:0000313" key="3">
    <source>
        <dbReference type="Proteomes" id="UP000558488"/>
    </source>
</evidence>
<keyword evidence="3" id="KW-1185">Reference proteome</keyword>
<organism evidence="2 3">
    <name type="scientific">Pipistrellus kuhlii</name>
    <name type="common">Kuhl's pipistrelle</name>
    <dbReference type="NCBI Taxonomy" id="59472"/>
    <lineage>
        <taxon>Eukaryota</taxon>
        <taxon>Metazoa</taxon>
        <taxon>Chordata</taxon>
        <taxon>Craniata</taxon>
        <taxon>Vertebrata</taxon>
        <taxon>Euteleostomi</taxon>
        <taxon>Mammalia</taxon>
        <taxon>Eutheria</taxon>
        <taxon>Laurasiatheria</taxon>
        <taxon>Chiroptera</taxon>
        <taxon>Yangochiroptera</taxon>
        <taxon>Vespertilionidae</taxon>
        <taxon>Pipistrellus</taxon>
    </lineage>
</organism>